<comment type="function">
    <text evidence="1 8">Catalyzes the rearrangement of 1-deoxy-D-xylulose 5-phosphate (DXP) to produce the thiazole phosphate moiety of thiamine. Sulfur is provided by the thiocarboxylate moiety of the carrier protein ThiS. In vitro, sulfur can be provided by H(2)S.</text>
</comment>
<sequence>MQTVEKPVSQPVDSPLTIAGRSFTSRLMTGTGKYRSLEQMQESIVSSGCEIVTVAVRRVQTQAPGHEGLAEAIDWSKIWMLPNTAGCQTAEDAVRVARLGREMAKLLGQEDNNFVKLEVIPDSKYLLPDPIGTLKAAEQLVKEGFAVLPYINADPLLAKHLEEAGCATVMPLGSPIGSGQGIRNAANIQIIIDNAKVPVVVDAGIGTPSEAAMAMEMGADALLINSAIALASKPSMMADAMGMAAKAGRMAYLAGRIPVKDYAIASSPLTGTITSV</sequence>
<dbReference type="SUPFAM" id="SSF110399">
    <property type="entry name" value="ThiG-like"/>
    <property type="match status" value="1"/>
</dbReference>
<name>A0A9P1KA74_9CYAN</name>
<evidence type="ECO:0000256" key="1">
    <source>
        <dbReference type="ARBA" id="ARBA00002834"/>
    </source>
</evidence>
<evidence type="ECO:0000313" key="11">
    <source>
        <dbReference type="Proteomes" id="UP000032946"/>
    </source>
</evidence>
<evidence type="ECO:0000259" key="9">
    <source>
        <dbReference type="Pfam" id="PF05690"/>
    </source>
</evidence>
<dbReference type="InterPro" id="IPR013785">
    <property type="entry name" value="Aldolase_TIM"/>
</dbReference>
<dbReference type="PANTHER" id="PTHR34266">
    <property type="entry name" value="THIAZOLE SYNTHASE"/>
    <property type="match status" value="1"/>
</dbReference>
<feature type="domain" description="Thiazole synthase ThiG" evidence="9">
    <location>
        <begin position="17"/>
        <end position="268"/>
    </location>
</feature>
<keyword evidence="5 8" id="KW-0784">Thiamine biosynthesis</keyword>
<comment type="subunit">
    <text evidence="8">Homotetramer. Forms heterodimers with either ThiH or ThiS.</text>
</comment>
<evidence type="ECO:0000313" key="10">
    <source>
        <dbReference type="EMBL" id="CDM92470.1"/>
    </source>
</evidence>
<evidence type="ECO:0000256" key="4">
    <source>
        <dbReference type="ARBA" id="ARBA00022679"/>
    </source>
</evidence>
<evidence type="ECO:0000256" key="3">
    <source>
        <dbReference type="ARBA" id="ARBA00011960"/>
    </source>
</evidence>
<organism evidence="10 11">
    <name type="scientific">Limnospira indica PCC 8005</name>
    <dbReference type="NCBI Taxonomy" id="376219"/>
    <lineage>
        <taxon>Bacteria</taxon>
        <taxon>Bacillati</taxon>
        <taxon>Cyanobacteriota</taxon>
        <taxon>Cyanophyceae</taxon>
        <taxon>Oscillatoriophycideae</taxon>
        <taxon>Oscillatoriales</taxon>
        <taxon>Sirenicapillariaceae</taxon>
        <taxon>Limnospira</taxon>
    </lineage>
</organism>
<evidence type="ECO:0000256" key="2">
    <source>
        <dbReference type="ARBA" id="ARBA00004948"/>
    </source>
</evidence>
<dbReference type="CDD" id="cd04728">
    <property type="entry name" value="ThiG"/>
    <property type="match status" value="1"/>
</dbReference>
<dbReference type="GO" id="GO:1990107">
    <property type="term" value="F:thiazole synthase activity"/>
    <property type="evidence" value="ECO:0007669"/>
    <property type="project" value="UniProtKB-EC"/>
</dbReference>
<feature type="binding site" evidence="8">
    <location>
        <position position="177"/>
    </location>
    <ligand>
        <name>1-deoxy-D-xylulose 5-phosphate</name>
        <dbReference type="ChEBI" id="CHEBI:57792"/>
    </ligand>
</feature>
<comment type="catalytic activity">
    <reaction evidence="7 8">
        <text>[ThiS sulfur-carrier protein]-C-terminal-Gly-aminoethanethioate + 2-iminoacetate + 1-deoxy-D-xylulose 5-phosphate = [ThiS sulfur-carrier protein]-C-terminal Gly-Gly + 2-[(2R,5Z)-2-carboxy-4-methylthiazol-5(2H)-ylidene]ethyl phosphate + 2 H2O + H(+)</text>
        <dbReference type="Rhea" id="RHEA:26297"/>
        <dbReference type="Rhea" id="RHEA-COMP:12909"/>
        <dbReference type="Rhea" id="RHEA-COMP:19908"/>
        <dbReference type="ChEBI" id="CHEBI:15377"/>
        <dbReference type="ChEBI" id="CHEBI:15378"/>
        <dbReference type="ChEBI" id="CHEBI:57792"/>
        <dbReference type="ChEBI" id="CHEBI:62899"/>
        <dbReference type="ChEBI" id="CHEBI:77846"/>
        <dbReference type="ChEBI" id="CHEBI:90778"/>
        <dbReference type="ChEBI" id="CHEBI:232372"/>
        <dbReference type="EC" id="2.8.1.10"/>
    </reaction>
</comment>
<comment type="pathway">
    <text evidence="2 8">Cofactor biosynthesis; thiamine diphosphate biosynthesis.</text>
</comment>
<evidence type="ECO:0000256" key="7">
    <source>
        <dbReference type="ARBA" id="ARBA00049897"/>
    </source>
</evidence>
<comment type="similarity">
    <text evidence="8">Belongs to the ThiG family.</text>
</comment>
<feature type="active site" description="Schiff-base intermediate with DXP" evidence="8">
    <location>
        <position position="116"/>
    </location>
</feature>
<keyword evidence="4 8" id="KW-0808">Transferase</keyword>
<dbReference type="PANTHER" id="PTHR34266:SF2">
    <property type="entry name" value="THIAZOLE SYNTHASE"/>
    <property type="match status" value="1"/>
</dbReference>
<proteinExistence type="inferred from homology"/>
<evidence type="ECO:0000256" key="8">
    <source>
        <dbReference type="HAMAP-Rule" id="MF_00443"/>
    </source>
</evidence>
<accession>A0A9P1KA74</accession>
<dbReference type="AlphaFoldDB" id="A0A9P1KA74"/>
<protein>
    <recommendedName>
        <fullName evidence="3 8">Thiazole synthase</fullName>
        <ecNumber evidence="3 8">2.8.1.10</ecNumber>
    </recommendedName>
</protein>
<dbReference type="GO" id="GO:0005737">
    <property type="term" value="C:cytoplasm"/>
    <property type="evidence" value="ECO:0007669"/>
    <property type="project" value="UniProtKB-SubCell"/>
</dbReference>
<evidence type="ECO:0000256" key="6">
    <source>
        <dbReference type="ARBA" id="ARBA00023270"/>
    </source>
</evidence>
<dbReference type="GO" id="GO:0009229">
    <property type="term" value="P:thiamine diphosphate biosynthetic process"/>
    <property type="evidence" value="ECO:0007669"/>
    <property type="project" value="UniProtKB-UniRule"/>
</dbReference>
<evidence type="ECO:0000256" key="5">
    <source>
        <dbReference type="ARBA" id="ARBA00022977"/>
    </source>
</evidence>
<dbReference type="HAMAP" id="MF_00443">
    <property type="entry name" value="ThiG"/>
    <property type="match status" value="1"/>
</dbReference>
<dbReference type="InterPro" id="IPR033983">
    <property type="entry name" value="Thiazole_synthase_ThiG"/>
</dbReference>
<gene>
    <name evidence="8 10" type="primary">thiG</name>
    <name evidence="10" type="ORF">ARTHRO_10143</name>
</gene>
<feature type="binding site" evidence="8">
    <location>
        <begin position="203"/>
        <end position="204"/>
    </location>
    <ligand>
        <name>1-deoxy-D-xylulose 5-phosphate</name>
        <dbReference type="ChEBI" id="CHEBI:57792"/>
    </ligand>
</feature>
<dbReference type="InterPro" id="IPR008867">
    <property type="entry name" value="ThiG"/>
</dbReference>
<feature type="binding site" evidence="8">
    <location>
        <begin position="225"/>
        <end position="226"/>
    </location>
    <ligand>
        <name>1-deoxy-D-xylulose 5-phosphate</name>
        <dbReference type="ChEBI" id="CHEBI:57792"/>
    </ligand>
</feature>
<dbReference type="RefSeq" id="WP_006622151.1">
    <property type="nucleotide sequence ID" value="NZ_FO818640.1"/>
</dbReference>
<keyword evidence="8" id="KW-0963">Cytoplasm</keyword>
<dbReference type="Proteomes" id="UP000032946">
    <property type="component" value="Chromosome"/>
</dbReference>
<dbReference type="EC" id="2.8.1.10" evidence="3 8"/>
<reference evidence="10 11" key="1">
    <citation type="submission" date="2014-02" db="EMBL/GenBank/DDBJ databases">
        <authorList>
            <person name="Genoscope - CEA"/>
        </authorList>
    </citation>
    <scope>NUCLEOTIDE SEQUENCE [LARGE SCALE GENOMIC DNA]</scope>
    <source>
        <strain evidence="10 11">PCC 8005</strain>
    </source>
</reference>
<keyword evidence="11" id="KW-1185">Reference proteome</keyword>
<dbReference type="EMBL" id="FO818640">
    <property type="protein sequence ID" value="CDM92470.1"/>
    <property type="molecule type" value="Genomic_DNA"/>
</dbReference>
<keyword evidence="6 8" id="KW-0704">Schiff base</keyword>
<dbReference type="Pfam" id="PF05690">
    <property type="entry name" value="ThiG"/>
    <property type="match status" value="1"/>
</dbReference>
<comment type="subcellular location">
    <subcellularLocation>
        <location evidence="8">Cytoplasm</location>
    </subcellularLocation>
</comment>
<dbReference type="Gene3D" id="3.20.20.70">
    <property type="entry name" value="Aldolase class I"/>
    <property type="match status" value="1"/>
</dbReference>